<evidence type="ECO:0000313" key="2">
    <source>
        <dbReference type="EMBL" id="CAJ2506519.1"/>
    </source>
</evidence>
<evidence type="ECO:0000259" key="1">
    <source>
        <dbReference type="Pfam" id="PF20150"/>
    </source>
</evidence>
<name>A0AAI8VKA2_9PEZI</name>
<sequence>MPDYLAKSLAETEREFNAKFRAYPFTLFNNLAPEIRHKIWRAAVHAQDRVVHMRPPPKTSMYIARAPWPLLFLVCKESKHETEKFYQRLPGGQMMSTPRPLSDPCCARGPVVSFFDDIVAFKIDFSIPCYPGHAFQRNGSRPSQYSFYLKTADARRQLPGEAGGVRGQARGPPHRAVGPRFRPACRLSVETVRVGQCGVPLLEELGH</sequence>
<organism evidence="2 3">
    <name type="scientific">Anthostomella pinea</name>
    <dbReference type="NCBI Taxonomy" id="933095"/>
    <lineage>
        <taxon>Eukaryota</taxon>
        <taxon>Fungi</taxon>
        <taxon>Dikarya</taxon>
        <taxon>Ascomycota</taxon>
        <taxon>Pezizomycotina</taxon>
        <taxon>Sordariomycetes</taxon>
        <taxon>Xylariomycetidae</taxon>
        <taxon>Xylariales</taxon>
        <taxon>Xylariaceae</taxon>
        <taxon>Anthostomella</taxon>
    </lineage>
</organism>
<accession>A0AAI8VKA2</accession>
<dbReference type="AlphaFoldDB" id="A0AAI8VKA2"/>
<proteinExistence type="predicted"/>
<feature type="domain" description="2EXR" evidence="1">
    <location>
        <begin position="25"/>
        <end position="91"/>
    </location>
</feature>
<dbReference type="Pfam" id="PF20150">
    <property type="entry name" value="2EXR"/>
    <property type="match status" value="1"/>
</dbReference>
<dbReference type="Proteomes" id="UP001295740">
    <property type="component" value="Unassembled WGS sequence"/>
</dbReference>
<reference evidence="2" key="1">
    <citation type="submission" date="2023-10" db="EMBL/GenBank/DDBJ databases">
        <authorList>
            <person name="Hackl T."/>
        </authorList>
    </citation>
    <scope>NUCLEOTIDE SEQUENCE</scope>
</reference>
<comment type="caution">
    <text evidence="2">The sequence shown here is derived from an EMBL/GenBank/DDBJ whole genome shotgun (WGS) entry which is preliminary data.</text>
</comment>
<dbReference type="EMBL" id="CAUWAG010000008">
    <property type="protein sequence ID" value="CAJ2506519.1"/>
    <property type="molecule type" value="Genomic_DNA"/>
</dbReference>
<protein>
    <submittedName>
        <fullName evidence="2">Uu.00g006490.m01.CDS01</fullName>
    </submittedName>
</protein>
<dbReference type="InterPro" id="IPR045518">
    <property type="entry name" value="2EXR"/>
</dbReference>
<evidence type="ECO:0000313" key="3">
    <source>
        <dbReference type="Proteomes" id="UP001295740"/>
    </source>
</evidence>
<keyword evidence="3" id="KW-1185">Reference proteome</keyword>
<gene>
    <name evidence="2" type="ORF">KHLLAP_LOCUS6987</name>
</gene>